<gene>
    <name evidence="2" type="ORF">EV643_12460</name>
</gene>
<dbReference type="InterPro" id="IPR025495">
    <property type="entry name" value="DUF4386"/>
</dbReference>
<protein>
    <submittedName>
        <fullName evidence="2">Uncharacterized protein DUF4386</fullName>
    </submittedName>
</protein>
<keyword evidence="1" id="KW-0812">Transmembrane</keyword>
<name>A0A4R6JGM1_9ACTN</name>
<dbReference type="Pfam" id="PF14329">
    <property type="entry name" value="DUF4386"/>
    <property type="match status" value="1"/>
</dbReference>
<sequence>MVSSERQSPPTDGRSISLKTMSGVFLVALGRLLEALRLLGTGPDEQVLLEIDAFTDLWGLGLGLFGCHLLVIGYLAYRSGYVPRVLGVLLAVAGLGYLADLGPWSEISTYTFIGEFLLALWLVIRGRRVAPIRAMA</sequence>
<feature type="transmembrane region" description="Helical" evidence="1">
    <location>
        <begin position="107"/>
        <end position="124"/>
    </location>
</feature>
<dbReference type="Proteomes" id="UP000295388">
    <property type="component" value="Unassembled WGS sequence"/>
</dbReference>
<proteinExistence type="predicted"/>
<reference evidence="2 3" key="1">
    <citation type="submission" date="2019-03" db="EMBL/GenBank/DDBJ databases">
        <title>Genomic Encyclopedia of Type Strains, Phase III (KMG-III): the genomes of soil and plant-associated and newly described type strains.</title>
        <authorList>
            <person name="Whitman W."/>
        </authorList>
    </citation>
    <scope>NUCLEOTIDE SEQUENCE [LARGE SCALE GENOMIC DNA]</scope>
    <source>
        <strain evidence="2 3">VKM Ac-2527</strain>
    </source>
</reference>
<dbReference type="RefSeq" id="WP_238166036.1">
    <property type="nucleotide sequence ID" value="NZ_SNWQ01000024.1"/>
</dbReference>
<feature type="transmembrane region" description="Helical" evidence="1">
    <location>
        <begin position="84"/>
        <end position="101"/>
    </location>
</feature>
<keyword evidence="1" id="KW-0472">Membrane</keyword>
<dbReference type="AlphaFoldDB" id="A0A4R6JGM1"/>
<evidence type="ECO:0000313" key="2">
    <source>
        <dbReference type="EMBL" id="TDO35174.1"/>
    </source>
</evidence>
<keyword evidence="1" id="KW-1133">Transmembrane helix</keyword>
<evidence type="ECO:0000256" key="1">
    <source>
        <dbReference type="SAM" id="Phobius"/>
    </source>
</evidence>
<keyword evidence="3" id="KW-1185">Reference proteome</keyword>
<evidence type="ECO:0000313" key="3">
    <source>
        <dbReference type="Proteomes" id="UP000295388"/>
    </source>
</evidence>
<accession>A0A4R6JGM1</accession>
<dbReference type="EMBL" id="SNWQ01000024">
    <property type="protein sequence ID" value="TDO35174.1"/>
    <property type="molecule type" value="Genomic_DNA"/>
</dbReference>
<feature type="transmembrane region" description="Helical" evidence="1">
    <location>
        <begin position="58"/>
        <end position="77"/>
    </location>
</feature>
<comment type="caution">
    <text evidence="2">The sequence shown here is derived from an EMBL/GenBank/DDBJ whole genome shotgun (WGS) entry which is preliminary data.</text>
</comment>
<organism evidence="2 3">
    <name type="scientific">Kribbella caucasensis</name>
    <dbReference type="NCBI Taxonomy" id="2512215"/>
    <lineage>
        <taxon>Bacteria</taxon>
        <taxon>Bacillati</taxon>
        <taxon>Actinomycetota</taxon>
        <taxon>Actinomycetes</taxon>
        <taxon>Propionibacteriales</taxon>
        <taxon>Kribbellaceae</taxon>
        <taxon>Kribbella</taxon>
    </lineage>
</organism>